<dbReference type="GO" id="GO:0001729">
    <property type="term" value="F:ceramide kinase activity"/>
    <property type="evidence" value="ECO:0007669"/>
    <property type="project" value="TreeGrafter"/>
</dbReference>
<feature type="domain" description="DAGKc" evidence="2">
    <location>
        <begin position="37"/>
        <end position="116"/>
    </location>
</feature>
<keyword evidence="4" id="KW-1185">Reference proteome</keyword>
<dbReference type="GO" id="GO:0006672">
    <property type="term" value="P:ceramide metabolic process"/>
    <property type="evidence" value="ECO:0007669"/>
    <property type="project" value="TreeGrafter"/>
</dbReference>
<sequence>MRHSVNSGSRPSTTSSHYSPTETLASVHQSLQWKTTREADLRAEITESANHARDHLKTKVDLKQCDGVVCVGGDGMFSEVVHGLVSRTKSDSRVDQNQLNQDLVPCAPCIGIIPAGLTDCDSQPMDVCSVHHNNTFLRYSVSLFGYGFYGDVLTDSEKKRWMGPSRYDLSGLKTFLTHQYYEGTVAFLPADDNLGNPRDKIKCKTGCHICEQGANNRQPLSVDHVYNMAEENSDKGKRLLPSRPTLSKTDQSQTPNITEADHSLSEDPVGKQRALLTTERPQHHYQSILAKINNRSTHLVCCDGREC</sequence>
<dbReference type="AlphaFoldDB" id="A0AAN8M9R9"/>
<feature type="region of interest" description="Disordered" evidence="1">
    <location>
        <begin position="232"/>
        <end position="269"/>
    </location>
</feature>
<dbReference type="PROSITE" id="PS50146">
    <property type="entry name" value="DAGK"/>
    <property type="match status" value="1"/>
</dbReference>
<dbReference type="InterPro" id="IPR016064">
    <property type="entry name" value="NAD/diacylglycerol_kinase_sf"/>
</dbReference>
<gene>
    <name evidence="3" type="ORF">J4Q44_G00145750</name>
</gene>
<feature type="compositionally biased region" description="Polar residues" evidence="1">
    <location>
        <begin position="244"/>
        <end position="257"/>
    </location>
</feature>
<dbReference type="InterPro" id="IPR017438">
    <property type="entry name" value="ATP-NAD_kinase_N"/>
</dbReference>
<name>A0AAN8M9R9_9TELE</name>
<reference evidence="3 4" key="1">
    <citation type="submission" date="2021-04" db="EMBL/GenBank/DDBJ databases">
        <authorList>
            <person name="De Guttry C."/>
            <person name="Zahm M."/>
            <person name="Klopp C."/>
            <person name="Cabau C."/>
            <person name="Louis A."/>
            <person name="Berthelot C."/>
            <person name="Parey E."/>
            <person name="Roest Crollius H."/>
            <person name="Montfort J."/>
            <person name="Robinson-Rechavi M."/>
            <person name="Bucao C."/>
            <person name="Bouchez O."/>
            <person name="Gislard M."/>
            <person name="Lluch J."/>
            <person name="Milhes M."/>
            <person name="Lampietro C."/>
            <person name="Lopez Roques C."/>
            <person name="Donnadieu C."/>
            <person name="Braasch I."/>
            <person name="Desvignes T."/>
            <person name="Postlethwait J."/>
            <person name="Bobe J."/>
            <person name="Wedekind C."/>
            <person name="Guiguen Y."/>
        </authorList>
    </citation>
    <scope>NUCLEOTIDE SEQUENCE [LARGE SCALE GENOMIC DNA]</scope>
    <source>
        <strain evidence="3">Cs_M1</strain>
        <tissue evidence="3">Blood</tissue>
    </source>
</reference>
<feature type="compositionally biased region" description="Basic and acidic residues" evidence="1">
    <location>
        <begin position="259"/>
        <end position="269"/>
    </location>
</feature>
<evidence type="ECO:0000256" key="1">
    <source>
        <dbReference type="SAM" id="MobiDB-lite"/>
    </source>
</evidence>
<dbReference type="Gene3D" id="3.40.50.10330">
    <property type="entry name" value="Probable inorganic polyphosphate/atp-NAD kinase, domain 1"/>
    <property type="match status" value="1"/>
</dbReference>
<accession>A0AAN8M9R9</accession>
<comment type="caution">
    <text evidence="3">The sequence shown here is derived from an EMBL/GenBank/DDBJ whole genome shotgun (WGS) entry which is preliminary data.</text>
</comment>
<dbReference type="EMBL" id="JAGTTL010000012">
    <property type="protein sequence ID" value="KAK6315046.1"/>
    <property type="molecule type" value="Genomic_DNA"/>
</dbReference>
<dbReference type="Proteomes" id="UP001356427">
    <property type="component" value="Unassembled WGS sequence"/>
</dbReference>
<organism evidence="3 4">
    <name type="scientific">Coregonus suidteri</name>
    <dbReference type="NCBI Taxonomy" id="861788"/>
    <lineage>
        <taxon>Eukaryota</taxon>
        <taxon>Metazoa</taxon>
        <taxon>Chordata</taxon>
        <taxon>Craniata</taxon>
        <taxon>Vertebrata</taxon>
        <taxon>Euteleostomi</taxon>
        <taxon>Actinopterygii</taxon>
        <taxon>Neopterygii</taxon>
        <taxon>Teleostei</taxon>
        <taxon>Protacanthopterygii</taxon>
        <taxon>Salmoniformes</taxon>
        <taxon>Salmonidae</taxon>
        <taxon>Coregoninae</taxon>
        <taxon>Coregonus</taxon>
    </lineage>
</organism>
<evidence type="ECO:0000313" key="3">
    <source>
        <dbReference type="EMBL" id="KAK6315046.1"/>
    </source>
</evidence>
<evidence type="ECO:0000259" key="2">
    <source>
        <dbReference type="PROSITE" id="PS50146"/>
    </source>
</evidence>
<dbReference type="Pfam" id="PF00781">
    <property type="entry name" value="DAGK_cat"/>
    <property type="match status" value="1"/>
</dbReference>
<dbReference type="Gene3D" id="2.60.200.40">
    <property type="match status" value="1"/>
</dbReference>
<evidence type="ECO:0000313" key="4">
    <source>
        <dbReference type="Proteomes" id="UP001356427"/>
    </source>
</evidence>
<proteinExistence type="predicted"/>
<dbReference type="PANTHER" id="PTHR12358">
    <property type="entry name" value="SPHINGOSINE KINASE"/>
    <property type="match status" value="1"/>
</dbReference>
<feature type="region of interest" description="Disordered" evidence="1">
    <location>
        <begin position="1"/>
        <end position="23"/>
    </location>
</feature>
<dbReference type="InterPro" id="IPR050187">
    <property type="entry name" value="Lipid_Phosphate_FormReg"/>
</dbReference>
<dbReference type="PANTHER" id="PTHR12358:SF25">
    <property type="entry name" value="CERAMIDE KINASE"/>
    <property type="match status" value="1"/>
</dbReference>
<dbReference type="SUPFAM" id="SSF111331">
    <property type="entry name" value="NAD kinase/diacylglycerol kinase-like"/>
    <property type="match status" value="1"/>
</dbReference>
<dbReference type="InterPro" id="IPR001206">
    <property type="entry name" value="Diacylglycerol_kinase_cat_dom"/>
</dbReference>
<dbReference type="GO" id="GO:0016020">
    <property type="term" value="C:membrane"/>
    <property type="evidence" value="ECO:0007669"/>
    <property type="project" value="GOC"/>
</dbReference>
<protein>
    <recommendedName>
        <fullName evidence="2">DAGKc domain-containing protein</fullName>
    </recommendedName>
</protein>